<dbReference type="EMBL" id="SNWQ01000003">
    <property type="protein sequence ID" value="TDO51703.1"/>
    <property type="molecule type" value="Genomic_DNA"/>
</dbReference>
<reference evidence="4 5" key="1">
    <citation type="submission" date="2019-03" db="EMBL/GenBank/DDBJ databases">
        <title>Genomic Encyclopedia of Type Strains, Phase III (KMG-III): the genomes of soil and plant-associated and newly described type strains.</title>
        <authorList>
            <person name="Whitman W."/>
        </authorList>
    </citation>
    <scope>NUCLEOTIDE SEQUENCE [LARGE SCALE GENOMIC DNA]</scope>
    <source>
        <strain evidence="4 5">VKM Ac-2527</strain>
    </source>
</reference>
<evidence type="ECO:0000256" key="3">
    <source>
        <dbReference type="SAM" id="SignalP"/>
    </source>
</evidence>
<keyword evidence="2" id="KW-1133">Transmembrane helix</keyword>
<organism evidence="4 5">
    <name type="scientific">Kribbella caucasensis</name>
    <dbReference type="NCBI Taxonomy" id="2512215"/>
    <lineage>
        <taxon>Bacteria</taxon>
        <taxon>Bacillati</taxon>
        <taxon>Actinomycetota</taxon>
        <taxon>Actinomycetes</taxon>
        <taxon>Propionibacteriales</taxon>
        <taxon>Kribbellaceae</taxon>
        <taxon>Kribbella</taxon>
    </lineage>
</organism>
<feature type="region of interest" description="Disordered" evidence="1">
    <location>
        <begin position="172"/>
        <end position="206"/>
    </location>
</feature>
<keyword evidence="2" id="KW-0812">Transmembrane</keyword>
<evidence type="ECO:0000256" key="1">
    <source>
        <dbReference type="SAM" id="MobiDB-lite"/>
    </source>
</evidence>
<dbReference type="AlphaFoldDB" id="A0A4R6KKK9"/>
<feature type="chain" id="PRO_5020401458" description="LPXTG-motif cell wall-anchored protein" evidence="3">
    <location>
        <begin position="42"/>
        <end position="238"/>
    </location>
</feature>
<evidence type="ECO:0000256" key="2">
    <source>
        <dbReference type="SAM" id="Phobius"/>
    </source>
</evidence>
<dbReference type="Proteomes" id="UP000295388">
    <property type="component" value="Unassembled WGS sequence"/>
</dbReference>
<dbReference type="RefSeq" id="WP_202869471.1">
    <property type="nucleotide sequence ID" value="NZ_SNWQ01000003.1"/>
</dbReference>
<sequence>MRFMTITAALTRTSARRIRLATASLVSATLLILVSPGTAQAHHGWDDFDTDRLYYVAGTVSEVRWGEPHSFFTVTLDDDLPADTPERQLPEELQAPEDSGPINVAPSYSGAHDALEVVIAPPSFTGPWGLDRPLRDGEQIELVGYIGESHDDEFRPVAFWYENGRPVNQVLGSELPATPLPVPYPEGGSRSPAADDDAPASATGPGTSAAVVWATLGVALLAVLAGGAVFLRSRSRRG</sequence>
<keyword evidence="2" id="KW-0472">Membrane</keyword>
<proteinExistence type="predicted"/>
<accession>A0A4R6KKK9</accession>
<evidence type="ECO:0000313" key="5">
    <source>
        <dbReference type="Proteomes" id="UP000295388"/>
    </source>
</evidence>
<comment type="caution">
    <text evidence="4">The sequence shown here is derived from an EMBL/GenBank/DDBJ whole genome shotgun (WGS) entry which is preliminary data.</text>
</comment>
<feature type="transmembrane region" description="Helical" evidence="2">
    <location>
        <begin position="210"/>
        <end position="231"/>
    </location>
</feature>
<evidence type="ECO:0008006" key="6">
    <source>
        <dbReference type="Google" id="ProtNLM"/>
    </source>
</evidence>
<dbReference type="InterPro" id="IPR046150">
    <property type="entry name" value="DUF6152"/>
</dbReference>
<keyword evidence="3" id="KW-0732">Signal</keyword>
<keyword evidence="5" id="KW-1185">Reference proteome</keyword>
<protein>
    <recommendedName>
        <fullName evidence="6">LPXTG-motif cell wall-anchored protein</fullName>
    </recommendedName>
</protein>
<feature type="signal peptide" evidence="3">
    <location>
        <begin position="1"/>
        <end position="41"/>
    </location>
</feature>
<gene>
    <name evidence="4" type="ORF">EV643_103442</name>
</gene>
<dbReference type="Pfam" id="PF19649">
    <property type="entry name" value="DUF6152"/>
    <property type="match status" value="1"/>
</dbReference>
<name>A0A4R6KKK9_9ACTN</name>
<evidence type="ECO:0000313" key="4">
    <source>
        <dbReference type="EMBL" id="TDO51703.1"/>
    </source>
</evidence>